<evidence type="ECO:0000256" key="5">
    <source>
        <dbReference type="ARBA" id="ARBA00023136"/>
    </source>
</evidence>
<gene>
    <name evidence="7" type="ORF">CcCBS67573_g02017</name>
</gene>
<comment type="caution">
    <text evidence="7">The sequence shown here is derived from an EMBL/GenBank/DDBJ whole genome shotgun (WGS) entry which is preliminary data.</text>
</comment>
<dbReference type="OrthoDB" id="1724197at2759"/>
<comment type="similarity">
    <text evidence="2">Belongs to the SAM50/omp85 family.</text>
</comment>
<sequence>MAADNNVYSRPVRISSVRFEGIKNTSEQLLAVYSAPLLDTPSKMPFGHAAMLAHSQADTLFRLGIFKHVDVELDSQRVGDVDVVFKVAEVSRLYAKTGTELGNNEGSMTAAVKIRNAFGNAESFEANVSYGVETDAALYETKPFTSQLGSSFQFLFSKPWNGNPDKMLNVNAFKQNKSMSMYSSYSEQISGLAAKFKVLDLYLGATHELGYEGSWRRLFDLGSTASWTVRKDAGHSLKSALTYSAILDRRDDPILPTRGIYLRSLLFWILVVKEGAGLGGDVRHLKGDAEGQLSLPLGGGFSITTSLRSGILWTLGLRQSRVNDRFHLGGPTSVRGFLQNGIGPKDGNDIVGGDMFAAAGISLFAPLPYLADKPIKFHFFANAGNMIKLDDNRDIKAASRTLLSSFSTAVGLGLAVRFSILRLEINYCLPVSVTRTDSVKPGLQFGVGLHFA</sequence>
<name>A0A507FK84_9FUNG</name>
<reference evidence="7 8" key="1">
    <citation type="journal article" date="2019" name="Sci. Rep.">
        <title>Comparative genomics of chytrid fungi reveal insights into the obligate biotrophic and pathogenic lifestyle of Synchytrium endobioticum.</title>
        <authorList>
            <person name="van de Vossenberg B.T.L.H."/>
            <person name="Warris S."/>
            <person name="Nguyen H.D.T."/>
            <person name="van Gent-Pelzer M.P.E."/>
            <person name="Joly D.L."/>
            <person name="van de Geest H.C."/>
            <person name="Bonants P.J.M."/>
            <person name="Smith D.S."/>
            <person name="Levesque C.A."/>
            <person name="van der Lee T.A.J."/>
        </authorList>
    </citation>
    <scope>NUCLEOTIDE SEQUENCE [LARGE SCALE GENOMIC DNA]</scope>
    <source>
        <strain evidence="7 8">CBS 675.73</strain>
    </source>
</reference>
<dbReference type="GO" id="GO:0045040">
    <property type="term" value="P:protein insertion into mitochondrial outer membrane"/>
    <property type="evidence" value="ECO:0007669"/>
    <property type="project" value="TreeGrafter"/>
</dbReference>
<evidence type="ECO:0000256" key="3">
    <source>
        <dbReference type="ARBA" id="ARBA00022452"/>
    </source>
</evidence>
<dbReference type="PANTHER" id="PTHR12815:SF18">
    <property type="entry name" value="SORTING AND ASSEMBLY MACHINERY COMPONENT 50 HOMOLOG"/>
    <property type="match status" value="1"/>
</dbReference>
<dbReference type="GO" id="GO:0005741">
    <property type="term" value="C:mitochondrial outer membrane"/>
    <property type="evidence" value="ECO:0007669"/>
    <property type="project" value="UniProtKB-SubCell"/>
</dbReference>
<evidence type="ECO:0000259" key="6">
    <source>
        <dbReference type="Pfam" id="PF01103"/>
    </source>
</evidence>
<accession>A0A507FK84</accession>
<dbReference type="InterPro" id="IPR000184">
    <property type="entry name" value="Bac_surfAg_D15"/>
</dbReference>
<evidence type="ECO:0000256" key="1">
    <source>
        <dbReference type="ARBA" id="ARBA00004374"/>
    </source>
</evidence>
<evidence type="ECO:0000313" key="8">
    <source>
        <dbReference type="Proteomes" id="UP000320333"/>
    </source>
</evidence>
<dbReference type="Proteomes" id="UP000320333">
    <property type="component" value="Unassembled WGS sequence"/>
</dbReference>
<keyword evidence="8" id="KW-1185">Reference proteome</keyword>
<comment type="subcellular location">
    <subcellularLocation>
        <location evidence="1">Mitochondrion outer membrane</location>
        <topology evidence="1">Multi-pass membrane protein</topology>
    </subcellularLocation>
</comment>
<dbReference type="InterPro" id="IPR039910">
    <property type="entry name" value="D15-like"/>
</dbReference>
<dbReference type="STRING" id="246404.A0A507FK84"/>
<organism evidence="7 8">
    <name type="scientific">Chytriomyces confervae</name>
    <dbReference type="NCBI Taxonomy" id="246404"/>
    <lineage>
        <taxon>Eukaryota</taxon>
        <taxon>Fungi</taxon>
        <taxon>Fungi incertae sedis</taxon>
        <taxon>Chytridiomycota</taxon>
        <taxon>Chytridiomycota incertae sedis</taxon>
        <taxon>Chytridiomycetes</taxon>
        <taxon>Chytridiales</taxon>
        <taxon>Chytriomycetaceae</taxon>
        <taxon>Chytriomyces</taxon>
    </lineage>
</organism>
<keyword evidence="3" id="KW-1134">Transmembrane beta strand</keyword>
<dbReference type="AlphaFoldDB" id="A0A507FK84"/>
<dbReference type="Gene3D" id="2.40.160.50">
    <property type="entry name" value="membrane protein fhac: a member of the omp85/tpsb transporter family"/>
    <property type="match status" value="1"/>
</dbReference>
<keyword evidence="4" id="KW-0812">Transmembrane</keyword>
<evidence type="ECO:0000256" key="2">
    <source>
        <dbReference type="ARBA" id="ARBA00010913"/>
    </source>
</evidence>
<protein>
    <recommendedName>
        <fullName evidence="6">Bacterial surface antigen (D15) domain-containing protein</fullName>
    </recommendedName>
</protein>
<dbReference type="EMBL" id="QEAP01000038">
    <property type="protein sequence ID" value="TPX76724.1"/>
    <property type="molecule type" value="Genomic_DNA"/>
</dbReference>
<evidence type="ECO:0000313" key="7">
    <source>
        <dbReference type="EMBL" id="TPX76724.1"/>
    </source>
</evidence>
<dbReference type="PANTHER" id="PTHR12815">
    <property type="entry name" value="SORTING AND ASSEMBLY MACHINERY SAMM50 PROTEIN FAMILY MEMBER"/>
    <property type="match status" value="1"/>
</dbReference>
<keyword evidence="5" id="KW-0472">Membrane</keyword>
<dbReference type="Pfam" id="PF01103">
    <property type="entry name" value="Omp85"/>
    <property type="match status" value="1"/>
</dbReference>
<proteinExistence type="inferred from homology"/>
<evidence type="ECO:0000256" key="4">
    <source>
        <dbReference type="ARBA" id="ARBA00022692"/>
    </source>
</evidence>
<feature type="domain" description="Bacterial surface antigen (D15)" evidence="6">
    <location>
        <begin position="116"/>
        <end position="451"/>
    </location>
</feature>